<evidence type="ECO:0000256" key="1">
    <source>
        <dbReference type="SAM" id="SignalP"/>
    </source>
</evidence>
<protein>
    <submittedName>
        <fullName evidence="3">Putative bel-1 bm-i</fullName>
    </submittedName>
</protein>
<accession>A0A6M2DYB5</accession>
<dbReference type="AlphaFoldDB" id="A0A6M2DYB5"/>
<feature type="chain" id="PRO_5026823611" evidence="1">
    <location>
        <begin position="25"/>
        <end position="286"/>
    </location>
</feature>
<dbReference type="InterPro" id="IPR040676">
    <property type="entry name" value="DUF5641"/>
</dbReference>
<dbReference type="InterPro" id="IPR012337">
    <property type="entry name" value="RNaseH-like_sf"/>
</dbReference>
<dbReference type="InterPro" id="IPR001584">
    <property type="entry name" value="Integrase_cat-core"/>
</dbReference>
<dbReference type="InterPro" id="IPR036397">
    <property type="entry name" value="RNaseH_sf"/>
</dbReference>
<dbReference type="PANTHER" id="PTHR47331:SF1">
    <property type="entry name" value="GAG-LIKE PROTEIN"/>
    <property type="match status" value="1"/>
</dbReference>
<dbReference type="GO" id="GO:0003676">
    <property type="term" value="F:nucleic acid binding"/>
    <property type="evidence" value="ECO:0007669"/>
    <property type="project" value="InterPro"/>
</dbReference>
<feature type="domain" description="Integrase catalytic" evidence="2">
    <location>
        <begin position="1"/>
        <end position="175"/>
    </location>
</feature>
<dbReference type="PANTHER" id="PTHR47331">
    <property type="entry name" value="PHD-TYPE DOMAIN-CONTAINING PROTEIN"/>
    <property type="match status" value="1"/>
</dbReference>
<dbReference type="SUPFAM" id="SSF53098">
    <property type="entry name" value="Ribonuclease H-like"/>
    <property type="match status" value="1"/>
</dbReference>
<dbReference type="Gene3D" id="3.30.420.10">
    <property type="entry name" value="Ribonuclease H-like superfamily/Ribonuclease H"/>
    <property type="match status" value="1"/>
</dbReference>
<dbReference type="EMBL" id="GIIL01007613">
    <property type="protein sequence ID" value="NOV51339.1"/>
    <property type="molecule type" value="Transcribed_RNA"/>
</dbReference>
<evidence type="ECO:0000259" key="2">
    <source>
        <dbReference type="PROSITE" id="PS50994"/>
    </source>
</evidence>
<dbReference type="GO" id="GO:0015074">
    <property type="term" value="P:DNA integration"/>
    <property type="evidence" value="ECO:0007669"/>
    <property type="project" value="InterPro"/>
</dbReference>
<evidence type="ECO:0000313" key="3">
    <source>
        <dbReference type="EMBL" id="NOV51339.1"/>
    </source>
</evidence>
<feature type="signal peptide" evidence="1">
    <location>
        <begin position="1"/>
        <end position="24"/>
    </location>
</feature>
<sequence length="286" mass="32695">MSRHRGARTYKAYICLFICLATKAVHLELASDLTSDTFLDCLKRFLARRGPIECIYSECGTNFVGARNTLNSLFHLLNPEEYKRRFNNLLIRNSIEWKLNPPVAPHFGGIWEANIKSVKKHLFKVIGIQILSYEEFNTVLNQIEALLNSRPLSWLSNDPSDPLPLTPAHFLMQEPLSDLPVDYENLNLTKRKQLLDQIVASYWKRWSGEYLTELQVRQKWNTVTNPIKKGQLVVVKDENARPLHWGLGIIEEVFPGPDGVVRVASVKIGSVVIKRPVVKLCPLPIE</sequence>
<keyword evidence="1" id="KW-0732">Signal</keyword>
<organism evidence="3">
    <name type="scientific">Xenopsylla cheopis</name>
    <name type="common">Oriental rat flea</name>
    <name type="synonym">Pulex cheopis</name>
    <dbReference type="NCBI Taxonomy" id="163159"/>
    <lineage>
        <taxon>Eukaryota</taxon>
        <taxon>Metazoa</taxon>
        <taxon>Ecdysozoa</taxon>
        <taxon>Arthropoda</taxon>
        <taxon>Hexapoda</taxon>
        <taxon>Insecta</taxon>
        <taxon>Pterygota</taxon>
        <taxon>Neoptera</taxon>
        <taxon>Endopterygota</taxon>
        <taxon>Siphonaptera</taxon>
        <taxon>Pulicidae</taxon>
        <taxon>Xenopsyllinae</taxon>
        <taxon>Xenopsylla</taxon>
    </lineage>
</organism>
<dbReference type="Pfam" id="PF18701">
    <property type="entry name" value="DUF5641"/>
    <property type="match status" value="1"/>
</dbReference>
<reference evidence="3" key="1">
    <citation type="submission" date="2020-03" db="EMBL/GenBank/DDBJ databases">
        <title>Transcriptomic Profiling of the Digestive Tract of the Rat Flea, Xenopsylla cheopis, Following Blood Feeding and Infection with Yersinia pestis.</title>
        <authorList>
            <person name="Bland D.M."/>
            <person name="Martens C.A."/>
            <person name="Virtaneva K."/>
            <person name="Kanakabandi K."/>
            <person name="Long D."/>
            <person name="Rosenke R."/>
            <person name="Saturday G.A."/>
            <person name="Hoyt F.H."/>
            <person name="Bruno D.P."/>
            <person name="Ribeiro J.M.C."/>
            <person name="Hinnebusch J."/>
        </authorList>
    </citation>
    <scope>NUCLEOTIDE SEQUENCE</scope>
</reference>
<dbReference type="PROSITE" id="PS50994">
    <property type="entry name" value="INTEGRASE"/>
    <property type="match status" value="1"/>
</dbReference>
<name>A0A6M2DYB5_XENCH</name>
<proteinExistence type="predicted"/>